<dbReference type="AlphaFoldDB" id="I2GZ89"/>
<dbReference type="GO" id="GO:0016279">
    <property type="term" value="F:protein-lysine N-methyltransferase activity"/>
    <property type="evidence" value="ECO:0007669"/>
    <property type="project" value="EnsemblFungi"/>
</dbReference>
<name>I2GZ89_HENB6</name>
<evidence type="ECO:0000313" key="2">
    <source>
        <dbReference type="EMBL" id="CCH59441.1"/>
    </source>
</evidence>
<dbReference type="Pfam" id="PF10294">
    <property type="entry name" value="Methyltransf_16"/>
    <property type="match status" value="1"/>
</dbReference>
<dbReference type="InParanoid" id="I2GZ89"/>
<dbReference type="STRING" id="1071380.I2GZ89"/>
<dbReference type="PANTHER" id="PTHR14614">
    <property type="entry name" value="HEPATOCELLULAR CARCINOMA-ASSOCIATED ANTIGEN"/>
    <property type="match status" value="1"/>
</dbReference>
<proteinExistence type="predicted"/>
<evidence type="ECO:0000313" key="3">
    <source>
        <dbReference type="Proteomes" id="UP000002866"/>
    </source>
</evidence>
<dbReference type="OrthoDB" id="194386at2759"/>
<dbReference type="EMBL" id="HE806317">
    <property type="protein sequence ID" value="CCH59441.1"/>
    <property type="molecule type" value="Genomic_DNA"/>
</dbReference>
<dbReference type="Gene3D" id="3.40.50.150">
    <property type="entry name" value="Vaccinia Virus protein VP39"/>
    <property type="match status" value="1"/>
</dbReference>
<dbReference type="KEGG" id="tbl:TBLA_0B06150"/>
<evidence type="ECO:0000256" key="1">
    <source>
        <dbReference type="ARBA" id="ARBA00022679"/>
    </source>
</evidence>
<organism evidence="2 3">
    <name type="scientific">Henningerozyma blattae (strain ATCC 34711 / CBS 6284 / DSM 70876 / NBRC 10599 / NRRL Y-10934 / UCD 77-7)</name>
    <name type="common">Yeast</name>
    <name type="synonym">Tetrapisispora blattae</name>
    <dbReference type="NCBI Taxonomy" id="1071380"/>
    <lineage>
        <taxon>Eukaryota</taxon>
        <taxon>Fungi</taxon>
        <taxon>Dikarya</taxon>
        <taxon>Ascomycota</taxon>
        <taxon>Saccharomycotina</taxon>
        <taxon>Saccharomycetes</taxon>
        <taxon>Saccharomycetales</taxon>
        <taxon>Saccharomycetaceae</taxon>
        <taxon>Henningerozyma</taxon>
    </lineage>
</organism>
<keyword evidence="1" id="KW-0808">Transferase</keyword>
<dbReference type="SUPFAM" id="SSF53335">
    <property type="entry name" value="S-adenosyl-L-methionine-dependent methyltransferases"/>
    <property type="match status" value="1"/>
</dbReference>
<dbReference type="Proteomes" id="UP000002866">
    <property type="component" value="Chromosome 2"/>
</dbReference>
<dbReference type="InterPro" id="IPR019410">
    <property type="entry name" value="Methyltransf_16"/>
</dbReference>
<gene>
    <name evidence="2" type="primary">TBLA0B06150</name>
    <name evidence="2" type="ORF">TBLA_0B06150</name>
</gene>
<dbReference type="GeneID" id="14494081"/>
<evidence type="ECO:0008006" key="4">
    <source>
        <dbReference type="Google" id="ProtNLM"/>
    </source>
</evidence>
<dbReference type="InterPro" id="IPR029063">
    <property type="entry name" value="SAM-dependent_MTases_sf"/>
</dbReference>
<dbReference type="eggNOG" id="KOG2497">
    <property type="taxonomic scope" value="Eukaryota"/>
</dbReference>
<accession>I2GZ89</accession>
<reference evidence="2 3" key="1">
    <citation type="journal article" date="2011" name="Proc. Natl. Acad. Sci. U.S.A.">
        <title>Evolutionary erosion of yeast sex chromosomes by mating-type switching accidents.</title>
        <authorList>
            <person name="Gordon J.L."/>
            <person name="Armisen D."/>
            <person name="Proux-Wera E."/>
            <person name="Oheigeartaigh S.S."/>
            <person name="Byrne K.P."/>
            <person name="Wolfe K.H."/>
        </authorList>
    </citation>
    <scope>NUCLEOTIDE SEQUENCE [LARGE SCALE GENOMIC DNA]</scope>
    <source>
        <strain evidence="3">ATCC 34711 / CBS 6284 / DSM 70876 / NBRC 10599 / NRRL Y-10934 / UCD 77-7</strain>
    </source>
</reference>
<dbReference type="FunCoup" id="I2GZ89">
    <property type="interactions" value="544"/>
</dbReference>
<dbReference type="RefSeq" id="XP_004178960.1">
    <property type="nucleotide sequence ID" value="XM_004178912.1"/>
</dbReference>
<dbReference type="OMA" id="MYVTDGD"/>
<dbReference type="HOGENOM" id="CLU_038942_1_1_1"/>
<dbReference type="PANTHER" id="PTHR14614:SF130">
    <property type="entry name" value="PROTEIN-LYSINE N-METHYLTRANSFERASE EEF2KMT"/>
    <property type="match status" value="1"/>
</dbReference>
<dbReference type="GO" id="GO:0005737">
    <property type="term" value="C:cytoplasm"/>
    <property type="evidence" value="ECO:0007669"/>
    <property type="project" value="TreeGrafter"/>
</dbReference>
<keyword evidence="3" id="KW-1185">Reference proteome</keyword>
<protein>
    <recommendedName>
        <fullName evidence="4">FAM86 N-terminal domain-containing protein</fullName>
    </recommendedName>
</protein>
<sequence>MSDEFYYQLHHRCDLNLLELDNELLENLKFPQINDEFGIIYRRNPYYYKKVIKILIDQMEKCDTIDEEIGEWLYEEYVKLISEDTKVKQALNPTFKDIVRYEFGNERLKIEMEETPNVISGNGTTGLRTWEAALYMILYLLEHPVRGNVVEIGAGTGMVSIGIMKMQGQNISSVLVTDGDEYVANKQLPKNFQLNGIVDDTRVKFQKIRWNEDHLVNGDGPNVDYLVGADVTYDVSVLDDLVCCIEEIMAEGVRECLISATRRNPETLLEFERLLVANGLQWEVVSDSTMDCPELQALLNRPMIGPILIYSITKQE</sequence>